<organism evidence="1 2">
    <name type="scientific">Rangifer tarandus platyrhynchus</name>
    <name type="common">Svalbard reindeer</name>
    <dbReference type="NCBI Taxonomy" id="3082113"/>
    <lineage>
        <taxon>Eukaryota</taxon>
        <taxon>Metazoa</taxon>
        <taxon>Chordata</taxon>
        <taxon>Craniata</taxon>
        <taxon>Vertebrata</taxon>
        <taxon>Euteleostomi</taxon>
        <taxon>Mammalia</taxon>
        <taxon>Eutheria</taxon>
        <taxon>Laurasiatheria</taxon>
        <taxon>Artiodactyla</taxon>
        <taxon>Ruminantia</taxon>
        <taxon>Pecora</taxon>
        <taxon>Cervidae</taxon>
        <taxon>Odocoileinae</taxon>
        <taxon>Rangifer</taxon>
    </lineage>
</organism>
<dbReference type="EMBL" id="OX459949">
    <property type="protein sequence ID" value="CAI9155893.1"/>
    <property type="molecule type" value="Genomic_DNA"/>
</dbReference>
<dbReference type="Proteomes" id="UP001176941">
    <property type="component" value="Chromosome 13"/>
</dbReference>
<reference evidence="1" key="1">
    <citation type="submission" date="2023-04" db="EMBL/GenBank/DDBJ databases">
        <authorList>
            <consortium name="ELIXIR-Norway"/>
        </authorList>
    </citation>
    <scope>NUCLEOTIDE SEQUENCE [LARGE SCALE GENOMIC DNA]</scope>
</reference>
<sequence length="105" mass="12053">MRYAHKFNRSRDCYNLGPKWKEELNCHTETYFGKWMFHYIEVHKIPGILGGKGLMTTPRIEAAIPFHTGQERENEKLIMVLDCAAPLRSIGALLTSALYFIPLVG</sequence>
<protein>
    <submittedName>
        <fullName evidence="1">Uncharacterized protein</fullName>
    </submittedName>
</protein>
<evidence type="ECO:0000313" key="2">
    <source>
        <dbReference type="Proteomes" id="UP001176941"/>
    </source>
</evidence>
<evidence type="ECO:0000313" key="1">
    <source>
        <dbReference type="EMBL" id="CAI9155893.1"/>
    </source>
</evidence>
<name>A0ABN8Y352_RANTA</name>
<gene>
    <name evidence="1" type="ORF">MRATA1EN1_LOCUS4855</name>
</gene>
<proteinExistence type="predicted"/>
<accession>A0ABN8Y352</accession>
<keyword evidence="2" id="KW-1185">Reference proteome</keyword>